<dbReference type="PROSITE" id="PS52004">
    <property type="entry name" value="KS3_2"/>
    <property type="match status" value="1"/>
</dbReference>
<dbReference type="Pfam" id="PF02801">
    <property type="entry name" value="Ketoacyl-synt_C"/>
    <property type="match status" value="1"/>
</dbReference>
<evidence type="ECO:0000256" key="1">
    <source>
        <dbReference type="ARBA" id="ARBA00008467"/>
    </source>
</evidence>
<dbReference type="AlphaFoldDB" id="A0A7H8N6J0"/>
<dbReference type="Proteomes" id="UP000509303">
    <property type="component" value="Chromosome"/>
</dbReference>
<dbReference type="CDD" id="cd00834">
    <property type="entry name" value="KAS_I_II"/>
    <property type="match status" value="1"/>
</dbReference>
<evidence type="ECO:0000259" key="4">
    <source>
        <dbReference type="PROSITE" id="PS52004"/>
    </source>
</evidence>
<organism evidence="5 6">
    <name type="scientific">Streptomyces buecherae</name>
    <dbReference type="NCBI Taxonomy" id="2763006"/>
    <lineage>
        <taxon>Bacteria</taxon>
        <taxon>Bacillati</taxon>
        <taxon>Actinomycetota</taxon>
        <taxon>Actinomycetes</taxon>
        <taxon>Kitasatosporales</taxon>
        <taxon>Streptomycetaceae</taxon>
        <taxon>Streptomyces</taxon>
    </lineage>
</organism>
<dbReference type="Pfam" id="PF00109">
    <property type="entry name" value="ketoacyl-synt"/>
    <property type="match status" value="1"/>
</dbReference>
<name>A0A7H8N6J0_9ACTN</name>
<accession>A0A7H8N6J0</accession>
<dbReference type="GO" id="GO:0005829">
    <property type="term" value="C:cytosol"/>
    <property type="evidence" value="ECO:0007669"/>
    <property type="project" value="TreeGrafter"/>
</dbReference>
<reference evidence="5 6" key="1">
    <citation type="submission" date="2020-06" db="EMBL/GenBank/DDBJ databases">
        <title>Genome mining for natural products.</title>
        <authorList>
            <person name="Zhang B."/>
            <person name="Shi J."/>
            <person name="Ge H."/>
        </authorList>
    </citation>
    <scope>NUCLEOTIDE SEQUENCE [LARGE SCALE GENOMIC DNA]</scope>
    <source>
        <strain evidence="5 6">NA00687</strain>
    </source>
</reference>
<dbReference type="EMBL" id="CP054929">
    <property type="protein sequence ID" value="QKW49983.1"/>
    <property type="molecule type" value="Genomic_DNA"/>
</dbReference>
<dbReference type="GO" id="GO:0006633">
    <property type="term" value="P:fatty acid biosynthetic process"/>
    <property type="evidence" value="ECO:0007669"/>
    <property type="project" value="TreeGrafter"/>
</dbReference>
<dbReference type="InterPro" id="IPR020841">
    <property type="entry name" value="PKS_Beta-ketoAc_synthase_dom"/>
</dbReference>
<gene>
    <name evidence="5" type="ORF">HUT08_10995</name>
</gene>
<keyword evidence="6" id="KW-1185">Reference proteome</keyword>
<dbReference type="SUPFAM" id="SSF53901">
    <property type="entry name" value="Thiolase-like"/>
    <property type="match status" value="2"/>
</dbReference>
<comment type="similarity">
    <text evidence="1 3">Belongs to the thiolase-like superfamily. Beta-ketoacyl-ACP synthases family.</text>
</comment>
<dbReference type="InterPro" id="IPR014031">
    <property type="entry name" value="Ketoacyl_synth_C"/>
</dbReference>
<proteinExistence type="inferred from homology"/>
<dbReference type="PANTHER" id="PTHR11712:SF336">
    <property type="entry name" value="3-OXOACYL-[ACYL-CARRIER-PROTEIN] SYNTHASE, MITOCHONDRIAL"/>
    <property type="match status" value="1"/>
</dbReference>
<dbReference type="GO" id="GO:0004315">
    <property type="term" value="F:3-oxoacyl-[acyl-carrier-protein] synthase activity"/>
    <property type="evidence" value="ECO:0007669"/>
    <property type="project" value="TreeGrafter"/>
</dbReference>
<evidence type="ECO:0000256" key="3">
    <source>
        <dbReference type="RuleBase" id="RU003694"/>
    </source>
</evidence>
<dbReference type="RefSeq" id="WP_176161718.1">
    <property type="nucleotide sequence ID" value="NZ_CP054929.1"/>
</dbReference>
<sequence length="418" mass="43229">MSASATPKGRATPVAPAVPESERVVVTGLGVVSPLGCDVDRFWHAVTSGTVATGPLTRFAADAYPTHLAAEVAAPHLTAPYTDDGTLTPRSLRYAEHAVRDALDASKVLPATDPRRVGLVIGTVMGTRPHLEELRRRGADTATDRRWDAPALLASWPAERFGLRGPRHVLAAGCAGGNTAIGLAADLIASGQADCVLAGGVDELAEAVFQLFTTLRAVEPEVVRPFDRDRRGTMPSEGAGILTLESLAHARARGATVIAELRGHAMAADAHHMTAPHPAGDALLRCMDESLRRAGLTPGDVDYVSAHGTGTPVNDATEAACLAGYFGAAGARPATSSIKGMLGHAQGAASALEVVACVLAIARGRVPGNPTLRTVDDRCRDLDLVRGPARDLPVRVALSNAFGFGGNTATVVFGAPTD</sequence>
<protein>
    <submittedName>
        <fullName evidence="5">Beta-ketoacyl-[acyl-carrier-protein] synthase family protein</fullName>
    </submittedName>
</protein>
<dbReference type="InterPro" id="IPR014030">
    <property type="entry name" value="Ketoacyl_synth_N"/>
</dbReference>
<evidence type="ECO:0000313" key="6">
    <source>
        <dbReference type="Proteomes" id="UP000509303"/>
    </source>
</evidence>
<dbReference type="InterPro" id="IPR000794">
    <property type="entry name" value="Beta-ketoacyl_synthase"/>
</dbReference>
<feature type="domain" description="Ketosynthase family 3 (KS3)" evidence="4">
    <location>
        <begin position="21"/>
        <end position="415"/>
    </location>
</feature>
<dbReference type="InterPro" id="IPR016039">
    <property type="entry name" value="Thiolase-like"/>
</dbReference>
<evidence type="ECO:0000256" key="2">
    <source>
        <dbReference type="ARBA" id="ARBA00022679"/>
    </source>
</evidence>
<evidence type="ECO:0000313" key="5">
    <source>
        <dbReference type="EMBL" id="QKW49983.1"/>
    </source>
</evidence>
<dbReference type="SMART" id="SM00825">
    <property type="entry name" value="PKS_KS"/>
    <property type="match status" value="1"/>
</dbReference>
<keyword evidence="2 3" id="KW-0808">Transferase</keyword>
<dbReference type="Gene3D" id="3.40.47.10">
    <property type="match status" value="1"/>
</dbReference>
<dbReference type="PANTHER" id="PTHR11712">
    <property type="entry name" value="POLYKETIDE SYNTHASE-RELATED"/>
    <property type="match status" value="1"/>
</dbReference>